<feature type="signal peptide" evidence="4">
    <location>
        <begin position="1"/>
        <end position="34"/>
    </location>
</feature>
<dbReference type="InterPro" id="IPR051455">
    <property type="entry name" value="Bact_solute-bind_prot3"/>
</dbReference>
<sequence length="287" mass="30779">MASKPAFQRTLQSLPATLSMGLALAFGTTATAQADTTLDKIQSRNSVTIGVLINGGPFGSIEPGSQRFIGWNPELARQLARDLGVQAELVQVQPSNRVQFLQSGKVDLLIASMELTDSRAEILGYAPTPFYRVGGVAIAPAGSTIQSWEDLRGQPVCLSQGSNYAQPLTTQYGAQVKGFRGSPESLLALKGGNCVAAVHDATLLHPLVRTNPDWQGYKVALADELIPSPSVVWTRKGENDTAAAIDRIIQDWHRTGWLIETEQRLGIAPASPALVELHAQFKDSAPQ</sequence>
<dbReference type="RefSeq" id="WP_109062613.1">
    <property type="nucleotide sequence ID" value="NZ_QETA01000006.1"/>
</dbReference>
<dbReference type="GO" id="GO:0005576">
    <property type="term" value="C:extracellular region"/>
    <property type="evidence" value="ECO:0007669"/>
    <property type="project" value="TreeGrafter"/>
</dbReference>
<dbReference type="Pfam" id="PF00497">
    <property type="entry name" value="SBP_bac_3"/>
    <property type="match status" value="1"/>
</dbReference>
<keyword evidence="3 4" id="KW-0732">Signal</keyword>
<reference evidence="7" key="1">
    <citation type="submission" date="2018-05" db="EMBL/GenBank/DDBJ databases">
        <authorList>
            <person name="Li Y."/>
        </authorList>
    </citation>
    <scope>NUCLEOTIDE SEQUENCE [LARGE SCALE GENOMIC DNA]</scope>
    <source>
        <strain evidence="7">3d-2-2</strain>
    </source>
</reference>
<dbReference type="Gene3D" id="3.40.190.10">
    <property type="entry name" value="Periplasmic binding protein-like II"/>
    <property type="match status" value="2"/>
</dbReference>
<dbReference type="EMBL" id="QETA01000006">
    <property type="protein sequence ID" value="PWF21797.1"/>
    <property type="molecule type" value="Genomic_DNA"/>
</dbReference>
<comment type="similarity">
    <text evidence="1">Belongs to the bacterial solute-binding protein 3 family.</text>
</comment>
<dbReference type="SUPFAM" id="SSF53850">
    <property type="entry name" value="Periplasmic binding protein-like II"/>
    <property type="match status" value="1"/>
</dbReference>
<dbReference type="Proteomes" id="UP000245212">
    <property type="component" value="Unassembled WGS sequence"/>
</dbReference>
<name>A0A2V1JZ52_9BURK</name>
<feature type="domain" description="Solute-binding protein family 3/N-terminal" evidence="5">
    <location>
        <begin position="46"/>
        <end position="268"/>
    </location>
</feature>
<evidence type="ECO:0000313" key="7">
    <source>
        <dbReference type="Proteomes" id="UP000245212"/>
    </source>
</evidence>
<keyword evidence="7" id="KW-1185">Reference proteome</keyword>
<keyword evidence="2" id="KW-0813">Transport</keyword>
<evidence type="ECO:0000256" key="1">
    <source>
        <dbReference type="ARBA" id="ARBA00010333"/>
    </source>
</evidence>
<evidence type="ECO:0000259" key="5">
    <source>
        <dbReference type="SMART" id="SM00062"/>
    </source>
</evidence>
<dbReference type="PANTHER" id="PTHR30085">
    <property type="entry name" value="AMINO ACID ABC TRANSPORTER PERMEASE"/>
    <property type="match status" value="1"/>
</dbReference>
<feature type="chain" id="PRO_5016060348" evidence="4">
    <location>
        <begin position="35"/>
        <end position="287"/>
    </location>
</feature>
<proteinExistence type="inferred from homology"/>
<evidence type="ECO:0000256" key="3">
    <source>
        <dbReference type="ARBA" id="ARBA00022729"/>
    </source>
</evidence>
<dbReference type="InterPro" id="IPR001638">
    <property type="entry name" value="Solute-binding_3/MltF_N"/>
</dbReference>
<protein>
    <submittedName>
        <fullName evidence="6">Amino acid ABC transporter</fullName>
    </submittedName>
</protein>
<comment type="caution">
    <text evidence="6">The sequence shown here is derived from an EMBL/GenBank/DDBJ whole genome shotgun (WGS) entry which is preliminary data.</text>
</comment>
<dbReference type="GO" id="GO:0006865">
    <property type="term" value="P:amino acid transport"/>
    <property type="evidence" value="ECO:0007669"/>
    <property type="project" value="TreeGrafter"/>
</dbReference>
<dbReference type="SMART" id="SM00062">
    <property type="entry name" value="PBPb"/>
    <property type="match status" value="1"/>
</dbReference>
<evidence type="ECO:0000256" key="2">
    <source>
        <dbReference type="ARBA" id="ARBA00022448"/>
    </source>
</evidence>
<gene>
    <name evidence="6" type="ORF">DD235_13405</name>
</gene>
<evidence type="ECO:0000256" key="4">
    <source>
        <dbReference type="SAM" id="SignalP"/>
    </source>
</evidence>
<organism evidence="6 7">
    <name type="scientific">Corticimicrobacter populi</name>
    <dbReference type="NCBI Taxonomy" id="2175229"/>
    <lineage>
        <taxon>Bacteria</taxon>
        <taxon>Pseudomonadati</taxon>
        <taxon>Pseudomonadota</taxon>
        <taxon>Betaproteobacteria</taxon>
        <taxon>Burkholderiales</taxon>
        <taxon>Alcaligenaceae</taxon>
        <taxon>Corticimicrobacter</taxon>
    </lineage>
</organism>
<dbReference type="AlphaFoldDB" id="A0A2V1JZ52"/>
<dbReference type="GO" id="GO:0030288">
    <property type="term" value="C:outer membrane-bounded periplasmic space"/>
    <property type="evidence" value="ECO:0007669"/>
    <property type="project" value="TreeGrafter"/>
</dbReference>
<accession>A0A2V1JZ52</accession>
<evidence type="ECO:0000313" key="6">
    <source>
        <dbReference type="EMBL" id="PWF21797.1"/>
    </source>
</evidence>
<dbReference type="PANTHER" id="PTHR30085:SF6">
    <property type="entry name" value="ABC TRANSPORTER GLUTAMINE-BINDING PROTEIN GLNH"/>
    <property type="match status" value="1"/>
</dbReference>